<dbReference type="Pfam" id="PF01118">
    <property type="entry name" value="Semialdhyde_dh"/>
    <property type="match status" value="1"/>
</dbReference>
<name>A0A1J3J411_NOCCA</name>
<dbReference type="Gene3D" id="3.40.50.720">
    <property type="entry name" value="NAD(P)-binding Rossmann-like Domain"/>
    <property type="match status" value="1"/>
</dbReference>
<dbReference type="PANTHER" id="PTHR32338:SF10">
    <property type="entry name" value="N-ACETYL-GAMMA-GLUTAMYL-PHOSPHATE REDUCTASE, CHLOROPLASTIC-RELATED"/>
    <property type="match status" value="1"/>
</dbReference>
<dbReference type="GO" id="GO:0006526">
    <property type="term" value="P:L-arginine biosynthetic process"/>
    <property type="evidence" value="ECO:0007669"/>
    <property type="project" value="UniProtKB-KW"/>
</dbReference>
<dbReference type="GO" id="GO:0051287">
    <property type="term" value="F:NAD binding"/>
    <property type="evidence" value="ECO:0007669"/>
    <property type="project" value="InterPro"/>
</dbReference>
<feature type="domain" description="Semialdehyde dehydrogenase NAD-binding" evidence="2">
    <location>
        <begin position="53"/>
        <end position="93"/>
    </location>
</feature>
<keyword evidence="1" id="KW-0028">Amino-acid biosynthesis</keyword>
<sequence length="97" mass="10266">MSGASTFSSICFERGCWFKGERKRLTLGSSNVASPSSMRVSASSSAKPEKDIRIGLLGASGYTGAEIVRLLANHPHFGVTLMTADRKAGQGIKSPTF</sequence>
<evidence type="ECO:0000313" key="3">
    <source>
        <dbReference type="EMBL" id="JAU87262.1"/>
    </source>
</evidence>
<evidence type="ECO:0000256" key="1">
    <source>
        <dbReference type="ARBA" id="ARBA00022571"/>
    </source>
</evidence>
<evidence type="ECO:0000259" key="2">
    <source>
        <dbReference type="Pfam" id="PF01118"/>
    </source>
</evidence>
<dbReference type="EMBL" id="GEVM01018676">
    <property type="protein sequence ID" value="JAU87262.1"/>
    <property type="molecule type" value="Transcribed_RNA"/>
</dbReference>
<proteinExistence type="predicted"/>
<gene>
    <name evidence="3" type="ORF">MP_TR26794_c3_g1_i1_g.79444</name>
</gene>
<organism evidence="3">
    <name type="scientific">Noccaea caerulescens</name>
    <name type="common">Alpine penny-cress</name>
    <name type="synonym">Thlaspi caerulescens</name>
    <dbReference type="NCBI Taxonomy" id="107243"/>
    <lineage>
        <taxon>Eukaryota</taxon>
        <taxon>Viridiplantae</taxon>
        <taxon>Streptophyta</taxon>
        <taxon>Embryophyta</taxon>
        <taxon>Tracheophyta</taxon>
        <taxon>Spermatophyta</taxon>
        <taxon>Magnoliopsida</taxon>
        <taxon>eudicotyledons</taxon>
        <taxon>Gunneridae</taxon>
        <taxon>Pentapetalae</taxon>
        <taxon>rosids</taxon>
        <taxon>malvids</taxon>
        <taxon>Brassicales</taxon>
        <taxon>Brassicaceae</taxon>
        <taxon>Coluteocarpeae</taxon>
        <taxon>Noccaea</taxon>
    </lineage>
</organism>
<reference evidence="3" key="1">
    <citation type="submission" date="2016-07" db="EMBL/GenBank/DDBJ databases">
        <title>De novo transcriptome assembly of four accessions of the metal hyperaccumulator plant Noccaea caerulescens.</title>
        <authorList>
            <person name="Blande D."/>
            <person name="Halimaa P."/>
            <person name="Tervahauta A.I."/>
            <person name="Aarts M.G."/>
            <person name="Karenlampi S.O."/>
        </authorList>
    </citation>
    <scope>NUCLEOTIDE SEQUENCE</scope>
</reference>
<dbReference type="PANTHER" id="PTHR32338">
    <property type="entry name" value="N-ACETYL-GAMMA-GLUTAMYL-PHOSPHATE REDUCTASE, CHLOROPLASTIC-RELATED-RELATED"/>
    <property type="match status" value="1"/>
</dbReference>
<dbReference type="GO" id="GO:0016620">
    <property type="term" value="F:oxidoreductase activity, acting on the aldehyde or oxo group of donors, NAD or NADP as acceptor"/>
    <property type="evidence" value="ECO:0007669"/>
    <property type="project" value="InterPro"/>
</dbReference>
<dbReference type="InterPro" id="IPR000534">
    <property type="entry name" value="Semialdehyde_DH_NAD-bd"/>
</dbReference>
<accession>A0A1J3J411</accession>
<dbReference type="SUPFAM" id="SSF51735">
    <property type="entry name" value="NAD(P)-binding Rossmann-fold domains"/>
    <property type="match status" value="1"/>
</dbReference>
<dbReference type="InterPro" id="IPR050085">
    <property type="entry name" value="AGPR"/>
</dbReference>
<keyword evidence="1" id="KW-0055">Arginine biosynthesis</keyword>
<dbReference type="InterPro" id="IPR036291">
    <property type="entry name" value="NAD(P)-bd_dom_sf"/>
</dbReference>
<dbReference type="AlphaFoldDB" id="A0A1J3J411"/>
<protein>
    <submittedName>
        <fullName evidence="3">Putative N-acetyl-gamma-glutamyl-phosphate reductase, chloroplastic</fullName>
    </submittedName>
</protein>